<keyword evidence="1" id="KW-0805">Transcription regulation</keyword>
<evidence type="ECO:0000259" key="4">
    <source>
        <dbReference type="SMART" id="SM00895"/>
    </source>
</evidence>
<dbReference type="SMART" id="SM00895">
    <property type="entry name" value="FCD"/>
    <property type="match status" value="1"/>
</dbReference>
<dbReference type="RefSeq" id="WP_203827605.1">
    <property type="nucleotide sequence ID" value="NZ_BAAATY010000019.1"/>
</dbReference>
<proteinExistence type="predicted"/>
<evidence type="ECO:0000256" key="1">
    <source>
        <dbReference type="ARBA" id="ARBA00023015"/>
    </source>
</evidence>
<comment type="caution">
    <text evidence="5">The sequence shown here is derived from an EMBL/GenBank/DDBJ whole genome shotgun (WGS) entry which is preliminary data.</text>
</comment>
<accession>A0ABQ4BFK6</accession>
<feature type="domain" description="GntR C-terminal" evidence="4">
    <location>
        <begin position="102"/>
        <end position="240"/>
    </location>
</feature>
<dbReference type="PANTHER" id="PTHR43537:SF44">
    <property type="entry name" value="GNTR FAMILY REGULATORY PROTEIN"/>
    <property type="match status" value="1"/>
</dbReference>
<evidence type="ECO:0000256" key="2">
    <source>
        <dbReference type="ARBA" id="ARBA00023125"/>
    </source>
</evidence>
<dbReference type="InterPro" id="IPR011711">
    <property type="entry name" value="GntR_C"/>
</dbReference>
<dbReference type="EMBL" id="BOMS01000088">
    <property type="protein sequence ID" value="GIE69456.1"/>
    <property type="molecule type" value="Genomic_DNA"/>
</dbReference>
<dbReference type="SUPFAM" id="SSF48008">
    <property type="entry name" value="GntR ligand-binding domain-like"/>
    <property type="match status" value="1"/>
</dbReference>
<evidence type="ECO:0000256" key="3">
    <source>
        <dbReference type="ARBA" id="ARBA00023163"/>
    </source>
</evidence>
<evidence type="ECO:0000313" key="5">
    <source>
        <dbReference type="EMBL" id="GIE69456.1"/>
    </source>
</evidence>
<reference evidence="5 6" key="1">
    <citation type="submission" date="2021-01" db="EMBL/GenBank/DDBJ databases">
        <title>Whole genome shotgun sequence of Actinoplanes palleronii NBRC 14916.</title>
        <authorList>
            <person name="Komaki H."/>
            <person name="Tamura T."/>
        </authorList>
    </citation>
    <scope>NUCLEOTIDE SEQUENCE [LARGE SCALE GENOMIC DNA]</scope>
    <source>
        <strain evidence="5 6">NBRC 14916</strain>
    </source>
</reference>
<keyword evidence="3" id="KW-0804">Transcription</keyword>
<evidence type="ECO:0000313" key="6">
    <source>
        <dbReference type="Proteomes" id="UP000624709"/>
    </source>
</evidence>
<gene>
    <name evidence="5" type="ORF">Apa02nite_055640</name>
</gene>
<protein>
    <recommendedName>
        <fullName evidence="4">GntR C-terminal domain-containing protein</fullName>
    </recommendedName>
</protein>
<dbReference type="PANTHER" id="PTHR43537">
    <property type="entry name" value="TRANSCRIPTIONAL REGULATOR, GNTR FAMILY"/>
    <property type="match status" value="1"/>
</dbReference>
<sequence length="311" mass="34064">MLDAAEQGREGKKFYTAMRGFGRWIATGKRGGAVRSLEDVAREFGTTRAMARDICLILQAKGMVQMRQRVGVTIQPMENWDSLSRDVIAWRMHADRWTQLSELTELRLGVEPHCARLAIERASSSQKGSLRRLADDLRVVGERWIAADEAVANIDRDYLDLDQQFHRTMLAASGIALLRALSPAFDLALEVRNGSFDSTDQESATPPQRVSLLLHEAVAAAIYDGHADEAELCAASILHEVRGKLTSDLVDRLKVALVKLHLYTPENQAILTAARQDDLWAVPSAVGPGLAAGGLVPGQSTVSRRIASSAE</sequence>
<dbReference type="Proteomes" id="UP000624709">
    <property type="component" value="Unassembled WGS sequence"/>
</dbReference>
<keyword evidence="2" id="KW-0238">DNA-binding</keyword>
<name>A0ABQ4BFK6_9ACTN</name>
<keyword evidence="6" id="KW-1185">Reference proteome</keyword>
<organism evidence="5 6">
    <name type="scientific">Actinoplanes palleronii</name>
    <dbReference type="NCBI Taxonomy" id="113570"/>
    <lineage>
        <taxon>Bacteria</taxon>
        <taxon>Bacillati</taxon>
        <taxon>Actinomycetota</taxon>
        <taxon>Actinomycetes</taxon>
        <taxon>Micromonosporales</taxon>
        <taxon>Micromonosporaceae</taxon>
        <taxon>Actinoplanes</taxon>
    </lineage>
</organism>
<dbReference type="Pfam" id="PF07729">
    <property type="entry name" value="FCD"/>
    <property type="match status" value="1"/>
</dbReference>
<dbReference type="InterPro" id="IPR008920">
    <property type="entry name" value="TF_FadR/GntR_C"/>
</dbReference>
<dbReference type="Gene3D" id="1.20.120.530">
    <property type="entry name" value="GntR ligand-binding domain-like"/>
    <property type="match status" value="1"/>
</dbReference>